<evidence type="ECO:0000256" key="2">
    <source>
        <dbReference type="SAM" id="SignalP"/>
    </source>
</evidence>
<feature type="compositionally biased region" description="Basic and acidic residues" evidence="1">
    <location>
        <begin position="384"/>
        <end position="436"/>
    </location>
</feature>
<dbReference type="Gene3D" id="3.40.50.1240">
    <property type="entry name" value="Phosphoglycerate mutase-like"/>
    <property type="match status" value="1"/>
</dbReference>
<organism evidence="3">
    <name type="scientific">Odontella aurita</name>
    <dbReference type="NCBI Taxonomy" id="265563"/>
    <lineage>
        <taxon>Eukaryota</taxon>
        <taxon>Sar</taxon>
        <taxon>Stramenopiles</taxon>
        <taxon>Ochrophyta</taxon>
        <taxon>Bacillariophyta</taxon>
        <taxon>Mediophyceae</taxon>
        <taxon>Biddulphiophycidae</taxon>
        <taxon>Eupodiscales</taxon>
        <taxon>Odontellaceae</taxon>
        <taxon>Odontella</taxon>
    </lineage>
</organism>
<sequence>MNLISVLQWTFLLKTLTNVQVGAFGHRKCWLGNTDASKELRHAPLLTSTLFSTFEGEIENSNAEIPSSAWKHVESERSSITRLAFLRSLSLFPSALTLTASSSVASARGLVKFPCVGGLGNTYHFMRAGESLLESEDIISTNPLFLTNREAALSNVGINQVEETCQRLREYDVNPTIVRYSLAANAVDSANIVGKELKVGRDRLVPEFNLMDPRAIGQYDMLSLNSTEAAIWALDVDEAGVDGTGGRPPPNEDGTPHETLSNQVTRLTNLLSVLETLYSGDTVLLIFPDGTGPALLAALIGGIPLNRVHELNFSPGEVRLDISVDNIRGMVPLEPPGYYKEIIHKGRKELQDLRSNKDSIVSVKDQKLERERVAIEEDLAKKREEQEAARTNEEAQRAARRAEIEEARSKEEAQRAARREAAAKGGGERQKRREGEGAEVNANSPATGSSGLLVIGGIATAGLTIVASIFNEADNTTVNRLTNQSTVTIDTNISKSVSELVESDNNNTTAISNLKEDSSGIVTSSTSPRRQIVVGESAGATRSGIVATLNETVGEVLTRNIDEDDGADAWIAALSEMMSEDENSASEENPDD</sequence>
<dbReference type="EMBL" id="HBKQ01009026">
    <property type="protein sequence ID" value="CAE2214912.1"/>
    <property type="molecule type" value="Transcribed_RNA"/>
</dbReference>
<accession>A0A7S4I0F0</accession>
<keyword evidence="2" id="KW-0732">Signal</keyword>
<dbReference type="SUPFAM" id="SSF53254">
    <property type="entry name" value="Phosphoglycerate mutase-like"/>
    <property type="match status" value="1"/>
</dbReference>
<name>A0A7S4I0F0_9STRA</name>
<dbReference type="PANTHER" id="PTHR47580:SF1">
    <property type="entry name" value="PHOSPHOGLYCERATE MUTASE FAMILY PROTEIN"/>
    <property type="match status" value="1"/>
</dbReference>
<feature type="signal peptide" evidence="2">
    <location>
        <begin position="1"/>
        <end position="19"/>
    </location>
</feature>
<feature type="chain" id="PRO_5031125399" evidence="2">
    <location>
        <begin position="20"/>
        <end position="592"/>
    </location>
</feature>
<evidence type="ECO:0000256" key="1">
    <source>
        <dbReference type="SAM" id="MobiDB-lite"/>
    </source>
</evidence>
<gene>
    <name evidence="3" type="ORF">OAUR00152_LOCUS6035</name>
</gene>
<dbReference type="AlphaFoldDB" id="A0A7S4I0F0"/>
<evidence type="ECO:0000313" key="3">
    <source>
        <dbReference type="EMBL" id="CAE2214912.1"/>
    </source>
</evidence>
<protein>
    <submittedName>
        <fullName evidence="3">Uncharacterized protein</fullName>
    </submittedName>
</protein>
<proteinExistence type="predicted"/>
<dbReference type="PANTHER" id="PTHR47580">
    <property type="entry name" value="PHOSPHOGLYCERATE MUTASE FAMILY PROTEIN"/>
    <property type="match status" value="1"/>
</dbReference>
<dbReference type="InterPro" id="IPR029033">
    <property type="entry name" value="His_PPase_superfam"/>
</dbReference>
<feature type="region of interest" description="Disordered" evidence="1">
    <location>
        <begin position="384"/>
        <end position="449"/>
    </location>
</feature>
<reference evidence="3" key="1">
    <citation type="submission" date="2021-01" db="EMBL/GenBank/DDBJ databases">
        <authorList>
            <person name="Corre E."/>
            <person name="Pelletier E."/>
            <person name="Niang G."/>
            <person name="Scheremetjew M."/>
            <person name="Finn R."/>
            <person name="Kale V."/>
            <person name="Holt S."/>
            <person name="Cochrane G."/>
            <person name="Meng A."/>
            <person name="Brown T."/>
            <person name="Cohen L."/>
        </authorList>
    </citation>
    <scope>NUCLEOTIDE SEQUENCE</scope>
    <source>
        <strain evidence="3">Isolate 1302-5</strain>
    </source>
</reference>